<dbReference type="PANTHER" id="PTHR30126:SF39">
    <property type="entry name" value="HTH-TYPE TRANSCRIPTIONAL REGULATOR CYSL"/>
    <property type="match status" value="1"/>
</dbReference>
<dbReference type="SUPFAM" id="SSF53850">
    <property type="entry name" value="Periplasmic binding protein-like II"/>
    <property type="match status" value="1"/>
</dbReference>
<dbReference type="InterPro" id="IPR000847">
    <property type="entry name" value="LysR_HTH_N"/>
</dbReference>
<dbReference type="PRINTS" id="PR00039">
    <property type="entry name" value="HTHLYSR"/>
</dbReference>
<dbReference type="Proteomes" id="UP000192674">
    <property type="component" value="Unassembled WGS sequence"/>
</dbReference>
<dbReference type="Pfam" id="PF00126">
    <property type="entry name" value="HTH_1"/>
    <property type="match status" value="1"/>
</dbReference>
<keyword evidence="3 6" id="KW-0238">DNA-binding</keyword>
<reference evidence="6 7" key="1">
    <citation type="submission" date="2017-04" db="EMBL/GenBank/DDBJ databases">
        <authorList>
            <person name="Afonso C.L."/>
            <person name="Miller P.J."/>
            <person name="Scott M.A."/>
            <person name="Spackman E."/>
            <person name="Goraichik I."/>
            <person name="Dimitrov K.M."/>
            <person name="Suarez D.L."/>
            <person name="Swayne D.E."/>
        </authorList>
    </citation>
    <scope>NUCLEOTIDE SEQUENCE [LARGE SCALE GENOMIC DNA]</scope>
    <source>
        <strain evidence="6 7">DSM 43828</strain>
    </source>
</reference>
<sequence>MFPGESLPAFLVFAERLNFTAAARELHISQPALHVKVRKLAEAVGRPLYVRHGKRLVLTAEGEALARFARERADQLDQFLSELAGERRRVTLAAGQGAYLYLLGDVIARESERLRLFTASRAQTLALVRDGRAQLGISVLDELPDDLETVKLATYDQVLVVPHNHPLAQREQIRLSDLAGMRMVLPLPSQPLRVTLERLRSVADIEWEVAVEAGGWPLMVHFVELGVGAAVVNGCVRTELAKVPIADLPPVPYYAIHRPGAPADRRVAQLLAQIRQSLGST</sequence>
<organism evidence="6 7">
    <name type="scientific">Kibdelosporangium aridum</name>
    <dbReference type="NCBI Taxonomy" id="2030"/>
    <lineage>
        <taxon>Bacteria</taxon>
        <taxon>Bacillati</taxon>
        <taxon>Actinomycetota</taxon>
        <taxon>Actinomycetes</taxon>
        <taxon>Pseudonocardiales</taxon>
        <taxon>Pseudonocardiaceae</taxon>
        <taxon>Kibdelosporangium</taxon>
    </lineage>
</organism>
<evidence type="ECO:0000313" key="6">
    <source>
        <dbReference type="EMBL" id="SMC96238.1"/>
    </source>
</evidence>
<dbReference type="InterPro" id="IPR005119">
    <property type="entry name" value="LysR_subst-bd"/>
</dbReference>
<dbReference type="PANTHER" id="PTHR30126">
    <property type="entry name" value="HTH-TYPE TRANSCRIPTIONAL REGULATOR"/>
    <property type="match status" value="1"/>
</dbReference>
<accession>A0A1Y5XID4</accession>
<protein>
    <submittedName>
        <fullName evidence="6">DNA-binding transcriptional regulator, LysR family</fullName>
    </submittedName>
</protein>
<dbReference type="RefSeq" id="WP_084427222.1">
    <property type="nucleotide sequence ID" value="NZ_FWXV01000002.1"/>
</dbReference>
<evidence type="ECO:0000256" key="2">
    <source>
        <dbReference type="ARBA" id="ARBA00023015"/>
    </source>
</evidence>
<comment type="similarity">
    <text evidence="1">Belongs to the LysR transcriptional regulatory family.</text>
</comment>
<gene>
    <name evidence="6" type="ORF">SAMN05661093_03272</name>
</gene>
<evidence type="ECO:0000313" key="7">
    <source>
        <dbReference type="Proteomes" id="UP000192674"/>
    </source>
</evidence>
<feature type="domain" description="HTH lysR-type" evidence="5">
    <location>
        <begin position="9"/>
        <end position="59"/>
    </location>
</feature>
<dbReference type="Gene3D" id="1.10.10.10">
    <property type="entry name" value="Winged helix-like DNA-binding domain superfamily/Winged helix DNA-binding domain"/>
    <property type="match status" value="1"/>
</dbReference>
<evidence type="ECO:0000259" key="5">
    <source>
        <dbReference type="PROSITE" id="PS50931"/>
    </source>
</evidence>
<dbReference type="CDD" id="cd05466">
    <property type="entry name" value="PBP2_LTTR_substrate"/>
    <property type="match status" value="1"/>
</dbReference>
<dbReference type="GO" id="GO:0000976">
    <property type="term" value="F:transcription cis-regulatory region binding"/>
    <property type="evidence" value="ECO:0007669"/>
    <property type="project" value="TreeGrafter"/>
</dbReference>
<dbReference type="Pfam" id="PF03466">
    <property type="entry name" value="LysR_substrate"/>
    <property type="match status" value="1"/>
</dbReference>
<dbReference type="EMBL" id="FWXV01000002">
    <property type="protein sequence ID" value="SMC96238.1"/>
    <property type="molecule type" value="Genomic_DNA"/>
</dbReference>
<evidence type="ECO:0000256" key="3">
    <source>
        <dbReference type="ARBA" id="ARBA00023125"/>
    </source>
</evidence>
<dbReference type="Gene3D" id="3.40.190.290">
    <property type="match status" value="1"/>
</dbReference>
<dbReference type="SUPFAM" id="SSF46785">
    <property type="entry name" value="Winged helix' DNA-binding domain"/>
    <property type="match status" value="1"/>
</dbReference>
<keyword evidence="4" id="KW-0804">Transcription</keyword>
<dbReference type="AlphaFoldDB" id="A0A1Y5XID4"/>
<dbReference type="GO" id="GO:0003700">
    <property type="term" value="F:DNA-binding transcription factor activity"/>
    <property type="evidence" value="ECO:0007669"/>
    <property type="project" value="InterPro"/>
</dbReference>
<dbReference type="OrthoDB" id="9789529at2"/>
<dbReference type="InterPro" id="IPR036388">
    <property type="entry name" value="WH-like_DNA-bd_sf"/>
</dbReference>
<name>A0A1Y5XID4_KIBAR</name>
<evidence type="ECO:0000256" key="1">
    <source>
        <dbReference type="ARBA" id="ARBA00009437"/>
    </source>
</evidence>
<dbReference type="InterPro" id="IPR036390">
    <property type="entry name" value="WH_DNA-bd_sf"/>
</dbReference>
<evidence type="ECO:0000256" key="4">
    <source>
        <dbReference type="ARBA" id="ARBA00023163"/>
    </source>
</evidence>
<proteinExistence type="inferred from homology"/>
<dbReference type="PROSITE" id="PS50931">
    <property type="entry name" value="HTH_LYSR"/>
    <property type="match status" value="1"/>
</dbReference>
<keyword evidence="2" id="KW-0805">Transcription regulation</keyword>
<keyword evidence="7" id="KW-1185">Reference proteome</keyword>